<dbReference type="PROSITE" id="PS50823">
    <property type="entry name" value="KH_TYPE_2"/>
    <property type="match status" value="1"/>
</dbReference>
<proteinExistence type="inferred from homology"/>
<dbReference type="InterPro" id="IPR015946">
    <property type="entry name" value="KH_dom-like_a/b"/>
</dbReference>
<protein>
    <submittedName>
        <fullName evidence="1">GTPase Era</fullName>
    </submittedName>
</protein>
<dbReference type="InterPro" id="IPR009019">
    <property type="entry name" value="KH_sf_prok-type"/>
</dbReference>
<dbReference type="SUPFAM" id="SSF54814">
    <property type="entry name" value="Prokaryotic type KH domain (KH-domain type II)"/>
    <property type="match status" value="1"/>
</dbReference>
<dbReference type="PRINTS" id="PR00326">
    <property type="entry name" value="GTP1OBG"/>
</dbReference>
<reference evidence="1 2" key="1">
    <citation type="submission" date="2024-06" db="EMBL/GenBank/DDBJ databases">
        <authorList>
            <person name="Li F."/>
        </authorList>
    </citation>
    <scope>NUCLEOTIDE SEQUENCE [LARGE SCALE GENOMIC DNA]</scope>
    <source>
        <strain evidence="1 2">GXAS 311</strain>
    </source>
</reference>
<keyword evidence="2" id="KW-1185">Reference proteome</keyword>
<dbReference type="SUPFAM" id="SSF52540">
    <property type="entry name" value="P-loop containing nucleoside triphosphate hydrolases"/>
    <property type="match status" value="1"/>
</dbReference>
<dbReference type="InterPro" id="IPR027417">
    <property type="entry name" value="P-loop_NTPase"/>
</dbReference>
<dbReference type="PANTHER" id="PTHR42698:SF1">
    <property type="entry name" value="GTPASE ERA, MITOCHONDRIAL"/>
    <property type="match status" value="1"/>
</dbReference>
<dbReference type="Proteomes" id="UP001548189">
    <property type="component" value="Unassembled WGS sequence"/>
</dbReference>
<dbReference type="CDD" id="cd22534">
    <property type="entry name" value="KH-II_Era"/>
    <property type="match status" value="1"/>
</dbReference>
<dbReference type="InterPro" id="IPR004044">
    <property type="entry name" value="KH_dom_type_2"/>
</dbReference>
<organism evidence="1 2">
    <name type="scientific">Aliikangiella maris</name>
    <dbReference type="NCBI Taxonomy" id="3162458"/>
    <lineage>
        <taxon>Bacteria</taxon>
        <taxon>Pseudomonadati</taxon>
        <taxon>Pseudomonadota</taxon>
        <taxon>Gammaproteobacteria</taxon>
        <taxon>Oceanospirillales</taxon>
        <taxon>Pleioneaceae</taxon>
        <taxon>Aliikangiella</taxon>
    </lineage>
</organism>
<dbReference type="NCBIfam" id="TIGR00231">
    <property type="entry name" value="small_GTP"/>
    <property type="match status" value="1"/>
</dbReference>
<name>A0ABV2BT53_9GAMM</name>
<dbReference type="InterPro" id="IPR030388">
    <property type="entry name" value="G_ERA_dom"/>
</dbReference>
<dbReference type="InterPro" id="IPR005662">
    <property type="entry name" value="GTPase_Era-like"/>
</dbReference>
<dbReference type="HAMAP" id="MF_00367">
    <property type="entry name" value="GTPase_Era"/>
    <property type="match status" value="1"/>
</dbReference>
<accession>A0ABV2BT53</accession>
<dbReference type="EMBL" id="JBEVCJ010000005">
    <property type="protein sequence ID" value="MET1254752.1"/>
    <property type="molecule type" value="Genomic_DNA"/>
</dbReference>
<evidence type="ECO:0000313" key="1">
    <source>
        <dbReference type="EMBL" id="MET1254752.1"/>
    </source>
</evidence>
<dbReference type="PROSITE" id="PS51713">
    <property type="entry name" value="G_ERA"/>
    <property type="match status" value="1"/>
</dbReference>
<dbReference type="PANTHER" id="PTHR42698">
    <property type="entry name" value="GTPASE ERA"/>
    <property type="match status" value="1"/>
</dbReference>
<gene>
    <name evidence="1" type="primary">era</name>
    <name evidence="1" type="ORF">ABVT43_06425</name>
</gene>
<dbReference type="InterPro" id="IPR005225">
    <property type="entry name" value="Small_GTP-bd"/>
</dbReference>
<dbReference type="NCBIfam" id="TIGR00436">
    <property type="entry name" value="era"/>
    <property type="match status" value="1"/>
</dbReference>
<dbReference type="InterPro" id="IPR006073">
    <property type="entry name" value="GTP-bd"/>
</dbReference>
<comment type="caution">
    <text evidence="1">The sequence shown here is derived from an EMBL/GenBank/DDBJ whole genome shotgun (WGS) entry which is preliminary data.</text>
</comment>
<dbReference type="CDD" id="cd04163">
    <property type="entry name" value="Era"/>
    <property type="match status" value="1"/>
</dbReference>
<evidence type="ECO:0000313" key="2">
    <source>
        <dbReference type="Proteomes" id="UP001548189"/>
    </source>
</evidence>
<dbReference type="Gene3D" id="3.30.300.20">
    <property type="match status" value="1"/>
</dbReference>
<sequence>MTNKQPQSRCGFVAFIGRPNVGKSTLLNQLLGQKLSITSRKPQTTRHRILGIDTLDNTQMIYVDTPGIHKKEARAINRLMNRAASSSIADVDLVVFVVENDRWTEDDELVLEHIKTHNVPVILFINKVDKIKDKEALLPYLQQLSTKYAFQQIIPGSALKNNQVDALKNYLLDAMPEGDFVFPEDYYTDRSERFLTAEIIREKLIRQLGDELPYSITVEIEQFKMDEKGLLRINGLILVERSGQKSIVIGKGGSRLKQVGTDARKDIERLFAQKVFLELWVKVKDGWADDERALRSLGFDESD</sequence>
<dbReference type="Pfam" id="PF01926">
    <property type="entry name" value="MMR_HSR1"/>
    <property type="match status" value="1"/>
</dbReference>
<dbReference type="Pfam" id="PF07650">
    <property type="entry name" value="KH_2"/>
    <property type="match status" value="1"/>
</dbReference>
<dbReference type="NCBIfam" id="NF000908">
    <property type="entry name" value="PRK00089.1"/>
    <property type="match status" value="1"/>
</dbReference>
<dbReference type="Gene3D" id="3.40.50.300">
    <property type="entry name" value="P-loop containing nucleotide triphosphate hydrolases"/>
    <property type="match status" value="1"/>
</dbReference>